<comment type="caution">
    <text evidence="1">The sequence shown here is derived from an EMBL/GenBank/DDBJ whole genome shotgun (WGS) entry which is preliminary data.</text>
</comment>
<gene>
    <name evidence="1" type="ORF">IQ22_01659</name>
</gene>
<evidence type="ECO:0000313" key="1">
    <source>
        <dbReference type="EMBL" id="TWI55726.1"/>
    </source>
</evidence>
<keyword evidence="2" id="KW-1185">Reference proteome</keyword>
<dbReference type="Proteomes" id="UP000316905">
    <property type="component" value="Unassembled WGS sequence"/>
</dbReference>
<dbReference type="EMBL" id="VLKY01000004">
    <property type="protein sequence ID" value="TWI55726.1"/>
    <property type="molecule type" value="Genomic_DNA"/>
</dbReference>
<proteinExistence type="predicted"/>
<sequence length="86" mass="9672">MSLLLEQALLRHADQMLKELTYRVRDLCNESTNQAVDEALGIWRGIGALIELAHWTPVTSGLSAEARSTLLSYERQANQCVSMINR</sequence>
<accession>A0A562QI47</accession>
<dbReference type="AlphaFoldDB" id="A0A562QI47"/>
<dbReference type="RefSeq" id="WP_145140641.1">
    <property type="nucleotide sequence ID" value="NZ_VLKY01000004.1"/>
</dbReference>
<organism evidence="1 2">
    <name type="scientific">Pseudomonas duriflava</name>
    <dbReference type="NCBI Taxonomy" id="459528"/>
    <lineage>
        <taxon>Bacteria</taxon>
        <taxon>Pseudomonadati</taxon>
        <taxon>Pseudomonadota</taxon>
        <taxon>Gammaproteobacteria</taxon>
        <taxon>Pseudomonadales</taxon>
        <taxon>Pseudomonadaceae</taxon>
        <taxon>Pseudomonas</taxon>
    </lineage>
</organism>
<name>A0A562QI47_9PSED</name>
<reference evidence="1 2" key="1">
    <citation type="journal article" date="2015" name="Stand. Genomic Sci.">
        <title>Genomic Encyclopedia of Bacterial and Archaeal Type Strains, Phase III: the genomes of soil and plant-associated and newly described type strains.</title>
        <authorList>
            <person name="Whitman W.B."/>
            <person name="Woyke T."/>
            <person name="Klenk H.P."/>
            <person name="Zhou Y."/>
            <person name="Lilburn T.G."/>
            <person name="Beck B.J."/>
            <person name="De Vos P."/>
            <person name="Vandamme P."/>
            <person name="Eisen J.A."/>
            <person name="Garrity G."/>
            <person name="Hugenholtz P."/>
            <person name="Kyrpides N.C."/>
        </authorList>
    </citation>
    <scope>NUCLEOTIDE SEQUENCE [LARGE SCALE GENOMIC DNA]</scope>
    <source>
        <strain evidence="1 2">CGMCC 1.6858</strain>
    </source>
</reference>
<evidence type="ECO:0000313" key="2">
    <source>
        <dbReference type="Proteomes" id="UP000316905"/>
    </source>
</evidence>
<protein>
    <submittedName>
        <fullName evidence="1">Uncharacterized protein</fullName>
    </submittedName>
</protein>